<dbReference type="AlphaFoldDB" id="A0A0D3KQV8"/>
<protein>
    <submittedName>
        <fullName evidence="1">Uncharacterized protein</fullName>
    </submittedName>
</protein>
<evidence type="ECO:0000313" key="2">
    <source>
        <dbReference type="Proteomes" id="UP000013827"/>
    </source>
</evidence>
<dbReference type="GeneID" id="17283413"/>
<reference evidence="1" key="2">
    <citation type="submission" date="2024-10" db="UniProtKB">
        <authorList>
            <consortium name="EnsemblProtists"/>
        </authorList>
    </citation>
    <scope>IDENTIFICATION</scope>
</reference>
<keyword evidence="2" id="KW-1185">Reference proteome</keyword>
<dbReference type="PaxDb" id="2903-EOD38143"/>
<sequence length="233" mass="25279">MLQEGSIARLAGLQSQPLLNGVTVKVVKYQSLKQRYVVTFPGGERGRATFKPENLLPLNSIVPARVEVSIGASIDLTEDLPRVDASVGASIDLTEDSPQPPPSFCQLRDHATEPERPWAISFREMIEPAESVTHVLLSSFGHARSQLDELRRRLEATCPRLEEVLLVSDWRNTDGVGASRDGPVGASEGFANNPHYVACPAASEDGKTAFRVRCAVLYPPLAGDEPERAPAKA</sequence>
<dbReference type="Proteomes" id="UP000013827">
    <property type="component" value="Unassembled WGS sequence"/>
</dbReference>
<organism evidence="1 2">
    <name type="scientific">Emiliania huxleyi (strain CCMP1516)</name>
    <dbReference type="NCBI Taxonomy" id="280463"/>
    <lineage>
        <taxon>Eukaryota</taxon>
        <taxon>Haptista</taxon>
        <taxon>Haptophyta</taxon>
        <taxon>Prymnesiophyceae</taxon>
        <taxon>Isochrysidales</taxon>
        <taxon>Noelaerhabdaceae</taxon>
        <taxon>Emiliania</taxon>
    </lineage>
</organism>
<reference evidence="2" key="1">
    <citation type="journal article" date="2013" name="Nature">
        <title>Pan genome of the phytoplankton Emiliania underpins its global distribution.</title>
        <authorList>
            <person name="Read B.A."/>
            <person name="Kegel J."/>
            <person name="Klute M.J."/>
            <person name="Kuo A."/>
            <person name="Lefebvre S.C."/>
            <person name="Maumus F."/>
            <person name="Mayer C."/>
            <person name="Miller J."/>
            <person name="Monier A."/>
            <person name="Salamov A."/>
            <person name="Young J."/>
            <person name="Aguilar M."/>
            <person name="Claverie J.M."/>
            <person name="Frickenhaus S."/>
            <person name="Gonzalez K."/>
            <person name="Herman E.K."/>
            <person name="Lin Y.C."/>
            <person name="Napier J."/>
            <person name="Ogata H."/>
            <person name="Sarno A.F."/>
            <person name="Shmutz J."/>
            <person name="Schroeder D."/>
            <person name="de Vargas C."/>
            <person name="Verret F."/>
            <person name="von Dassow P."/>
            <person name="Valentin K."/>
            <person name="Van de Peer Y."/>
            <person name="Wheeler G."/>
            <person name="Dacks J.B."/>
            <person name="Delwiche C.F."/>
            <person name="Dyhrman S.T."/>
            <person name="Glockner G."/>
            <person name="John U."/>
            <person name="Richards T."/>
            <person name="Worden A.Z."/>
            <person name="Zhang X."/>
            <person name="Grigoriev I.V."/>
            <person name="Allen A.E."/>
            <person name="Bidle K."/>
            <person name="Borodovsky M."/>
            <person name="Bowler C."/>
            <person name="Brownlee C."/>
            <person name="Cock J.M."/>
            <person name="Elias M."/>
            <person name="Gladyshev V.N."/>
            <person name="Groth M."/>
            <person name="Guda C."/>
            <person name="Hadaegh A."/>
            <person name="Iglesias-Rodriguez M.D."/>
            <person name="Jenkins J."/>
            <person name="Jones B.M."/>
            <person name="Lawson T."/>
            <person name="Leese F."/>
            <person name="Lindquist E."/>
            <person name="Lobanov A."/>
            <person name="Lomsadze A."/>
            <person name="Malik S.B."/>
            <person name="Marsh M.E."/>
            <person name="Mackinder L."/>
            <person name="Mock T."/>
            <person name="Mueller-Roeber B."/>
            <person name="Pagarete A."/>
            <person name="Parker M."/>
            <person name="Probert I."/>
            <person name="Quesneville H."/>
            <person name="Raines C."/>
            <person name="Rensing S.A."/>
            <person name="Riano-Pachon D.M."/>
            <person name="Richier S."/>
            <person name="Rokitta S."/>
            <person name="Shiraiwa Y."/>
            <person name="Soanes D.M."/>
            <person name="van der Giezen M."/>
            <person name="Wahlund T.M."/>
            <person name="Williams B."/>
            <person name="Wilson W."/>
            <person name="Wolfe G."/>
            <person name="Wurch L.L."/>
        </authorList>
    </citation>
    <scope>NUCLEOTIDE SEQUENCE</scope>
</reference>
<dbReference type="RefSeq" id="XP_005790572.1">
    <property type="nucleotide sequence ID" value="XM_005790515.1"/>
</dbReference>
<name>A0A0D3KQV8_EMIH1</name>
<evidence type="ECO:0000313" key="1">
    <source>
        <dbReference type="EnsemblProtists" id="EOD38143"/>
    </source>
</evidence>
<dbReference type="HOGENOM" id="CLU_1191789_0_0_1"/>
<accession>A0A0D3KQV8</accession>
<dbReference type="EnsemblProtists" id="EOD38143">
    <property type="protein sequence ID" value="EOD38143"/>
    <property type="gene ID" value="EMIHUDRAFT_200627"/>
</dbReference>
<dbReference type="KEGG" id="ehx:EMIHUDRAFT_200627"/>
<proteinExistence type="predicted"/>